<dbReference type="AlphaFoldDB" id="A0AAP0INX5"/>
<feature type="compositionally biased region" description="Basic and acidic residues" evidence="1">
    <location>
        <begin position="1"/>
        <end position="10"/>
    </location>
</feature>
<reference evidence="2 3" key="1">
    <citation type="submission" date="2024-01" db="EMBL/GenBank/DDBJ databases">
        <title>Genome assemblies of Stephania.</title>
        <authorList>
            <person name="Yang L."/>
        </authorList>
    </citation>
    <scope>NUCLEOTIDE SEQUENCE [LARGE SCALE GENOMIC DNA]</scope>
    <source>
        <strain evidence="2">JXDWG</strain>
        <tissue evidence="2">Leaf</tissue>
    </source>
</reference>
<evidence type="ECO:0000313" key="3">
    <source>
        <dbReference type="Proteomes" id="UP001419268"/>
    </source>
</evidence>
<dbReference type="EMBL" id="JBBNAG010000007">
    <property type="protein sequence ID" value="KAK9118111.1"/>
    <property type="molecule type" value="Genomic_DNA"/>
</dbReference>
<keyword evidence="3" id="KW-1185">Reference proteome</keyword>
<feature type="region of interest" description="Disordered" evidence="1">
    <location>
        <begin position="137"/>
        <end position="172"/>
    </location>
</feature>
<sequence length="172" mass="19145">MRSRQAEGGRWRARLQPAERRGRGRRMADRRKRDRTDGSGGGRPGAPAARRQVAAATRGARQRQRQRGVDRAAPDLARELAWPAGCGGTAISRSVGFGRRRRQQQSNNRAGETTTARKKVWIDADGRERGDAYAWWDGANGRGGGRRPTSKAAQPAWHERRARRGKQWLASA</sequence>
<feature type="compositionally biased region" description="Low complexity" evidence="1">
    <location>
        <begin position="45"/>
        <end position="59"/>
    </location>
</feature>
<name>A0AAP0INX5_9MAGN</name>
<dbReference type="Proteomes" id="UP001419268">
    <property type="component" value="Unassembled WGS sequence"/>
</dbReference>
<comment type="caution">
    <text evidence="2">The sequence shown here is derived from an EMBL/GenBank/DDBJ whole genome shotgun (WGS) entry which is preliminary data.</text>
</comment>
<accession>A0AAP0INX5</accession>
<proteinExistence type="predicted"/>
<feature type="compositionally biased region" description="Basic and acidic residues" evidence="1">
    <location>
        <begin position="67"/>
        <end position="78"/>
    </location>
</feature>
<evidence type="ECO:0000313" key="2">
    <source>
        <dbReference type="EMBL" id="KAK9118111.1"/>
    </source>
</evidence>
<feature type="compositionally biased region" description="Basic residues" evidence="1">
    <location>
        <begin position="22"/>
        <end position="33"/>
    </location>
</feature>
<gene>
    <name evidence="2" type="ORF">Scep_016204</name>
</gene>
<protein>
    <submittedName>
        <fullName evidence="2">Uncharacterized protein</fullName>
    </submittedName>
</protein>
<organism evidence="2 3">
    <name type="scientific">Stephania cephalantha</name>
    <dbReference type="NCBI Taxonomy" id="152367"/>
    <lineage>
        <taxon>Eukaryota</taxon>
        <taxon>Viridiplantae</taxon>
        <taxon>Streptophyta</taxon>
        <taxon>Embryophyta</taxon>
        <taxon>Tracheophyta</taxon>
        <taxon>Spermatophyta</taxon>
        <taxon>Magnoliopsida</taxon>
        <taxon>Ranunculales</taxon>
        <taxon>Menispermaceae</taxon>
        <taxon>Menispermoideae</taxon>
        <taxon>Cissampelideae</taxon>
        <taxon>Stephania</taxon>
    </lineage>
</organism>
<feature type="region of interest" description="Disordered" evidence="1">
    <location>
        <begin position="1"/>
        <end position="118"/>
    </location>
</feature>
<evidence type="ECO:0000256" key="1">
    <source>
        <dbReference type="SAM" id="MobiDB-lite"/>
    </source>
</evidence>